<dbReference type="EMBL" id="JBHUHD010000005">
    <property type="protein sequence ID" value="MFD2143796.1"/>
    <property type="molecule type" value="Genomic_DNA"/>
</dbReference>
<dbReference type="EMBL" id="JBHUHD010000005">
    <property type="protein sequence ID" value="MFD2143858.1"/>
    <property type="molecule type" value="Genomic_DNA"/>
</dbReference>
<evidence type="ECO:0000256" key="5">
    <source>
        <dbReference type="SAM" id="Phobius"/>
    </source>
</evidence>
<dbReference type="Pfam" id="PF05101">
    <property type="entry name" value="VirB3"/>
    <property type="match status" value="1"/>
</dbReference>
<name>A0ABW4Z6A0_9HYPH</name>
<keyword evidence="8" id="KW-1185">Reference proteome</keyword>
<evidence type="ECO:0000256" key="1">
    <source>
        <dbReference type="ARBA" id="ARBA00004370"/>
    </source>
</evidence>
<reference evidence="7" key="3">
    <citation type="submission" date="2024-09" db="EMBL/GenBank/DDBJ databases">
        <authorList>
            <person name="Sun Q."/>
            <person name="Mori K."/>
        </authorList>
    </citation>
    <scope>NUCLEOTIDE SEQUENCE</scope>
    <source>
        <strain evidence="7">CCM 7435</strain>
    </source>
</reference>
<organism evidence="7 8">
    <name type="scientific">Ancylobacter oerskovii</name>
    <dbReference type="NCBI Taxonomy" id="459519"/>
    <lineage>
        <taxon>Bacteria</taxon>
        <taxon>Pseudomonadati</taxon>
        <taxon>Pseudomonadota</taxon>
        <taxon>Alphaproteobacteria</taxon>
        <taxon>Hyphomicrobiales</taxon>
        <taxon>Xanthobacteraceae</taxon>
        <taxon>Ancylobacter</taxon>
    </lineage>
</organism>
<dbReference type="Proteomes" id="UP001597299">
    <property type="component" value="Unassembled WGS sequence"/>
</dbReference>
<evidence type="ECO:0000256" key="4">
    <source>
        <dbReference type="ARBA" id="ARBA00023136"/>
    </source>
</evidence>
<reference evidence="7" key="1">
    <citation type="journal article" date="2014" name="Int. J. Syst. Evol. Microbiol.">
        <title>Complete genome of a new Firmicutes species belonging to the dominant human colonic microbiota ('Ruminococcus bicirculans') reveals two chromosomes and a selective capacity to utilize plant glucans.</title>
        <authorList>
            <consortium name="NISC Comparative Sequencing Program"/>
            <person name="Wegmann U."/>
            <person name="Louis P."/>
            <person name="Goesmann A."/>
            <person name="Henrissat B."/>
            <person name="Duncan S.H."/>
            <person name="Flint H.J."/>
        </authorList>
    </citation>
    <scope>NUCLEOTIDE SEQUENCE</scope>
    <source>
        <strain evidence="7">CCM 7435</strain>
    </source>
</reference>
<sequence length="104" mass="11436">MAKDTAQVDPLFVGATRPATVGGITYEAIVFIAMAVGMGYVITSNFLWLLAYAPLHGIAYGICKKDPRAFRLLFLMISSKGRCLNRAIWGCASYSPLEFRKRKG</sequence>
<evidence type="ECO:0000256" key="3">
    <source>
        <dbReference type="ARBA" id="ARBA00022989"/>
    </source>
</evidence>
<evidence type="ECO:0000256" key="2">
    <source>
        <dbReference type="ARBA" id="ARBA00022692"/>
    </source>
</evidence>
<protein>
    <submittedName>
        <fullName evidence="7">Type IV secretion system protein VirB3</fullName>
    </submittedName>
</protein>
<gene>
    <name evidence="6" type="ORF">ACFSNC_25965</name>
    <name evidence="7" type="ORF">ACFSNC_26275</name>
</gene>
<keyword evidence="4 5" id="KW-0472">Membrane</keyword>
<feature type="transmembrane region" description="Helical" evidence="5">
    <location>
        <begin position="21"/>
        <end position="40"/>
    </location>
</feature>
<accession>A0ABW4Z6A0</accession>
<comment type="caution">
    <text evidence="7">The sequence shown here is derived from an EMBL/GenBank/DDBJ whole genome shotgun (WGS) entry which is preliminary data.</text>
</comment>
<dbReference type="RefSeq" id="WP_213355266.1">
    <property type="nucleotide sequence ID" value="NZ_JAHBGB010000043.1"/>
</dbReference>
<comment type="subcellular location">
    <subcellularLocation>
        <location evidence="1">Membrane</location>
    </subcellularLocation>
</comment>
<evidence type="ECO:0000313" key="8">
    <source>
        <dbReference type="Proteomes" id="UP001597299"/>
    </source>
</evidence>
<evidence type="ECO:0000313" key="7">
    <source>
        <dbReference type="EMBL" id="MFD2143858.1"/>
    </source>
</evidence>
<keyword evidence="3 5" id="KW-1133">Transmembrane helix</keyword>
<keyword evidence="2 5" id="KW-0812">Transmembrane</keyword>
<evidence type="ECO:0000313" key="6">
    <source>
        <dbReference type="EMBL" id="MFD2143796.1"/>
    </source>
</evidence>
<feature type="transmembrane region" description="Helical" evidence="5">
    <location>
        <begin position="46"/>
        <end position="63"/>
    </location>
</feature>
<reference evidence="8" key="2">
    <citation type="journal article" date="2019" name="Int. J. Syst. Evol. Microbiol.">
        <title>The Global Catalogue of Microorganisms (GCM) 10K type strain sequencing project: providing services to taxonomists for standard genome sequencing and annotation.</title>
        <authorList>
            <consortium name="The Broad Institute Genomics Platform"/>
            <consortium name="The Broad Institute Genome Sequencing Center for Infectious Disease"/>
            <person name="Wu L."/>
            <person name="Ma J."/>
        </authorList>
    </citation>
    <scope>NUCLEOTIDE SEQUENCE [LARGE SCALE GENOMIC DNA]</scope>
    <source>
        <strain evidence="8">CCM 7435</strain>
    </source>
</reference>
<proteinExistence type="predicted"/>
<dbReference type="InterPro" id="IPR007792">
    <property type="entry name" value="T4SS_VirB3/TrbD/AvhB"/>
</dbReference>